<keyword evidence="11 22" id="KW-0547">Nucleotide-binding</keyword>
<accession>A0A892ZGI4</accession>
<evidence type="ECO:0000256" key="13">
    <source>
        <dbReference type="ARBA" id="ARBA00022840"/>
    </source>
</evidence>
<keyword evidence="17 24" id="KW-0472">Membrane</keyword>
<keyword evidence="15 24" id="KW-1133">Transmembrane helix</keyword>
<evidence type="ECO:0000256" key="9">
    <source>
        <dbReference type="ARBA" id="ARBA00022692"/>
    </source>
</evidence>
<proteinExistence type="inferred from homology"/>
<dbReference type="GO" id="GO:0005524">
    <property type="term" value="F:ATP binding"/>
    <property type="evidence" value="ECO:0007669"/>
    <property type="project" value="UniProtKB-KW"/>
</dbReference>
<evidence type="ECO:0000256" key="6">
    <source>
        <dbReference type="ARBA" id="ARBA00022516"/>
    </source>
</evidence>
<comment type="catalytic activity">
    <reaction evidence="24">
        <text>a 1,2-diacyl-sn-glycerol + ATP = a 1,2-diacyl-sn-glycero-3-phosphate + ADP + H(+)</text>
        <dbReference type="Rhea" id="RHEA:10272"/>
        <dbReference type="ChEBI" id="CHEBI:15378"/>
        <dbReference type="ChEBI" id="CHEBI:17815"/>
        <dbReference type="ChEBI" id="CHEBI:30616"/>
        <dbReference type="ChEBI" id="CHEBI:58608"/>
        <dbReference type="ChEBI" id="CHEBI:456216"/>
        <dbReference type="EC" id="2.7.1.107"/>
    </reaction>
</comment>
<dbReference type="InterPro" id="IPR000829">
    <property type="entry name" value="DAGK"/>
</dbReference>
<comment type="similarity">
    <text evidence="2 24">Belongs to the bacterial diacylglycerol kinase family.</text>
</comment>
<name>A0A892ZGI4_9NEIS</name>
<keyword evidence="10 23" id="KW-0479">Metal-binding</keyword>
<sequence length="142" mass="15716">MKHKPQQPEQKSGNYAASVKGKTGIRRIVNAAGYSFDGFKAAWSESAFRQLVWLNGTLIILACWLDFGPATKMLLIMASMISLMVELINTGIEAAVDHTSLDKHELAKRAKDVGSAAQFLGLTLLALMWLMALWRDYGLNLF</sequence>
<evidence type="ECO:0000256" key="10">
    <source>
        <dbReference type="ARBA" id="ARBA00022723"/>
    </source>
</evidence>
<dbReference type="GO" id="GO:0004143">
    <property type="term" value="F:ATP-dependent diacylglycerol kinase activity"/>
    <property type="evidence" value="ECO:0007669"/>
    <property type="project" value="UniProtKB-EC"/>
</dbReference>
<evidence type="ECO:0000313" key="25">
    <source>
        <dbReference type="EMBL" id="QRQ80694.1"/>
    </source>
</evidence>
<dbReference type="CDD" id="cd14264">
    <property type="entry name" value="DAGK_IM"/>
    <property type="match status" value="1"/>
</dbReference>
<evidence type="ECO:0000256" key="17">
    <source>
        <dbReference type="ARBA" id="ARBA00023136"/>
    </source>
</evidence>
<evidence type="ECO:0000256" key="11">
    <source>
        <dbReference type="ARBA" id="ARBA00022741"/>
    </source>
</evidence>
<evidence type="ECO:0000256" key="20">
    <source>
        <dbReference type="PIRSR" id="PIRSR600829-1"/>
    </source>
</evidence>
<keyword evidence="19 24" id="KW-1208">Phospholipid metabolism</keyword>
<evidence type="ECO:0000256" key="23">
    <source>
        <dbReference type="PIRSR" id="PIRSR600829-4"/>
    </source>
</evidence>
<feature type="transmembrane region" description="Helical" evidence="24">
    <location>
        <begin position="73"/>
        <end position="92"/>
    </location>
</feature>
<dbReference type="GO" id="GO:0006654">
    <property type="term" value="P:phosphatidic acid biosynthetic process"/>
    <property type="evidence" value="ECO:0007669"/>
    <property type="project" value="InterPro"/>
</dbReference>
<keyword evidence="9 24" id="KW-0812">Transmembrane</keyword>
<dbReference type="Proteomes" id="UP000653156">
    <property type="component" value="Chromosome"/>
</dbReference>
<feature type="binding site" evidence="22">
    <location>
        <position position="34"/>
    </location>
    <ligand>
        <name>ATP</name>
        <dbReference type="ChEBI" id="CHEBI:30616"/>
    </ligand>
</feature>
<evidence type="ECO:0000256" key="1">
    <source>
        <dbReference type="ARBA" id="ARBA00004429"/>
    </source>
</evidence>
<dbReference type="Gene3D" id="1.10.287.3610">
    <property type="match status" value="1"/>
</dbReference>
<feature type="binding site" evidence="23">
    <location>
        <position position="45"/>
    </location>
    <ligand>
        <name>a divalent metal cation</name>
        <dbReference type="ChEBI" id="CHEBI:60240"/>
    </ligand>
</feature>
<evidence type="ECO:0000256" key="5">
    <source>
        <dbReference type="ARBA" id="ARBA00022475"/>
    </source>
</evidence>
<keyword evidence="8 24" id="KW-0808">Transferase</keyword>
<feature type="binding site" evidence="22">
    <location>
        <position position="93"/>
    </location>
    <ligand>
        <name>ATP</name>
        <dbReference type="ChEBI" id="CHEBI:30616"/>
    </ligand>
</feature>
<comment type="subcellular location">
    <subcellularLocation>
        <location evidence="1 24">Cell inner membrane</location>
        <topology evidence="1 24">Multi-pass membrane protein</topology>
    </subcellularLocation>
</comment>
<protein>
    <recommendedName>
        <fullName evidence="4 24">Diacylglycerol kinase</fullName>
        <ecNumber evidence="3 24">2.7.1.107</ecNumber>
    </recommendedName>
</protein>
<keyword evidence="26" id="KW-1185">Reference proteome</keyword>
<evidence type="ECO:0000256" key="4">
    <source>
        <dbReference type="ARBA" id="ARBA00017575"/>
    </source>
</evidence>
<keyword evidence="5" id="KW-1003">Cell membrane</keyword>
<dbReference type="GO" id="GO:0005886">
    <property type="term" value="C:plasma membrane"/>
    <property type="evidence" value="ECO:0007669"/>
    <property type="project" value="UniProtKB-SubCell"/>
</dbReference>
<dbReference type="InterPro" id="IPR036945">
    <property type="entry name" value="DAGK_sf"/>
</dbReference>
<feature type="binding site" evidence="21">
    <location>
        <position position="86"/>
    </location>
    <ligand>
        <name>substrate</name>
    </ligand>
</feature>
<feature type="binding site" evidence="22">
    <location>
        <position position="45"/>
    </location>
    <ligand>
        <name>ATP</name>
        <dbReference type="ChEBI" id="CHEBI:30616"/>
    </ligand>
</feature>
<dbReference type="Pfam" id="PF01219">
    <property type="entry name" value="DAGK_prokar"/>
    <property type="match status" value="1"/>
</dbReference>
<evidence type="ECO:0000256" key="16">
    <source>
        <dbReference type="ARBA" id="ARBA00023098"/>
    </source>
</evidence>
<organism evidence="25 26">
    <name type="scientific">Paralysiella testudinis</name>
    <dbReference type="NCBI Taxonomy" id="2809020"/>
    <lineage>
        <taxon>Bacteria</taxon>
        <taxon>Pseudomonadati</taxon>
        <taxon>Pseudomonadota</taxon>
        <taxon>Betaproteobacteria</taxon>
        <taxon>Neisseriales</taxon>
        <taxon>Neisseriaceae</taxon>
        <taxon>Paralysiella</taxon>
    </lineage>
</organism>
<feature type="binding site" evidence="21">
    <location>
        <begin position="129"/>
        <end position="134"/>
    </location>
    <ligand>
        <name>substrate</name>
    </ligand>
</feature>
<evidence type="ECO:0000256" key="3">
    <source>
        <dbReference type="ARBA" id="ARBA00012133"/>
    </source>
</evidence>
<feature type="binding site" evidence="23">
    <location>
        <position position="93"/>
    </location>
    <ligand>
        <name>a divalent metal cation</name>
        <dbReference type="ChEBI" id="CHEBI:60240"/>
    </ligand>
</feature>
<feature type="transmembrane region" description="Helical" evidence="24">
    <location>
        <begin position="113"/>
        <end position="134"/>
    </location>
</feature>
<evidence type="ECO:0000256" key="8">
    <source>
        <dbReference type="ARBA" id="ARBA00022679"/>
    </source>
</evidence>
<feature type="transmembrane region" description="Helical" evidence="24">
    <location>
        <begin position="51"/>
        <end position="67"/>
    </location>
</feature>
<feature type="binding site" evidence="22">
    <location>
        <position position="27"/>
    </location>
    <ligand>
        <name>ATP</name>
        <dbReference type="ChEBI" id="CHEBI:30616"/>
    </ligand>
</feature>
<evidence type="ECO:0000256" key="18">
    <source>
        <dbReference type="ARBA" id="ARBA00023209"/>
    </source>
</evidence>
<feature type="binding site" evidence="21">
    <location>
        <position position="27"/>
    </location>
    <ligand>
        <name>substrate</name>
    </ligand>
</feature>
<keyword evidence="18" id="KW-0594">Phospholipid biosynthesis</keyword>
<dbReference type="GO" id="GO:0046872">
    <property type="term" value="F:metal ion binding"/>
    <property type="evidence" value="ECO:0007669"/>
    <property type="project" value="UniProtKB-KW"/>
</dbReference>
<evidence type="ECO:0000313" key="26">
    <source>
        <dbReference type="Proteomes" id="UP000653156"/>
    </source>
</evidence>
<reference evidence="25" key="1">
    <citation type="submission" date="2021-02" db="EMBL/GenBank/DDBJ databases">
        <title>Neisseriaceae sp. 26B isolated from the cloaca of a Common Toad-headed Turtle (Mesoclemmys nasuta).</title>
        <authorList>
            <person name="Spergser J."/>
            <person name="Busse H.-J."/>
        </authorList>
    </citation>
    <scope>NUCLEOTIDE SEQUENCE</scope>
    <source>
        <strain evidence="25">26B</strain>
    </source>
</reference>
<comment type="cofactor">
    <cofactor evidence="23">
        <name>Mg(2+)</name>
        <dbReference type="ChEBI" id="CHEBI:18420"/>
    </cofactor>
    <text evidence="23">Mn(2+), Zn(2+), Cd(2+) and Co(2+) support activity to lesser extents.</text>
</comment>
<dbReference type="InterPro" id="IPR033718">
    <property type="entry name" value="DAGK_prok"/>
</dbReference>
<keyword evidence="7 24" id="KW-0997">Cell inner membrane</keyword>
<evidence type="ECO:0000256" key="14">
    <source>
        <dbReference type="ARBA" id="ARBA00022842"/>
    </source>
</evidence>
<feature type="active site" description="Proton acceptor" evidence="20">
    <location>
        <position position="86"/>
    </location>
</feature>
<dbReference type="EC" id="2.7.1.107" evidence="3 24"/>
<keyword evidence="13 22" id="KW-0067">ATP-binding</keyword>
<dbReference type="PANTHER" id="PTHR34299:SF1">
    <property type="entry name" value="DIACYLGLYCEROL KINASE"/>
    <property type="match status" value="1"/>
</dbReference>
<keyword evidence="16 24" id="KW-0443">Lipid metabolism</keyword>
<evidence type="ECO:0000256" key="15">
    <source>
        <dbReference type="ARBA" id="ARBA00022989"/>
    </source>
</evidence>
<keyword evidence="6" id="KW-0444">Lipid biosynthesis</keyword>
<evidence type="ECO:0000256" key="7">
    <source>
        <dbReference type="ARBA" id="ARBA00022519"/>
    </source>
</evidence>
<keyword evidence="14 23" id="KW-0460">Magnesium</keyword>
<evidence type="ECO:0000256" key="24">
    <source>
        <dbReference type="RuleBase" id="RU363065"/>
    </source>
</evidence>
<evidence type="ECO:0000256" key="19">
    <source>
        <dbReference type="ARBA" id="ARBA00023264"/>
    </source>
</evidence>
<dbReference type="KEGG" id="ptes:JQU52_07910"/>
<feature type="binding site" evidence="22">
    <location>
        <begin position="111"/>
        <end position="112"/>
    </location>
    <ligand>
        <name>ATP</name>
        <dbReference type="ChEBI" id="CHEBI:30616"/>
    </ligand>
</feature>
<evidence type="ECO:0000256" key="2">
    <source>
        <dbReference type="ARBA" id="ARBA00005967"/>
    </source>
</evidence>
<evidence type="ECO:0000256" key="22">
    <source>
        <dbReference type="PIRSR" id="PIRSR600829-3"/>
    </source>
</evidence>
<dbReference type="RefSeq" id="WP_230337979.1">
    <property type="nucleotide sequence ID" value="NZ_CP069798.1"/>
</dbReference>
<gene>
    <name evidence="25" type="ORF">JQU52_07910</name>
</gene>
<evidence type="ECO:0000256" key="21">
    <source>
        <dbReference type="PIRSR" id="PIRSR600829-2"/>
    </source>
</evidence>
<dbReference type="AlphaFoldDB" id="A0A892ZGI4"/>
<dbReference type="EMBL" id="CP069798">
    <property type="protein sequence ID" value="QRQ80694.1"/>
    <property type="molecule type" value="Genomic_DNA"/>
</dbReference>
<feature type="binding site" evidence="21">
    <location>
        <position position="115"/>
    </location>
    <ligand>
        <name>substrate</name>
    </ligand>
</feature>
<dbReference type="PANTHER" id="PTHR34299">
    <property type="entry name" value="DIACYLGLYCEROL KINASE"/>
    <property type="match status" value="1"/>
</dbReference>
<comment type="function">
    <text evidence="24">Catalyzes the ATP-dependent phosphorylation of sn-l,2-diacylglycerol (DAG) to phosphatidic acid. Involved in the recycling of diacylglycerol produced as a by-product during membrane-derived oligosaccharide (MDO) biosynthesis.</text>
</comment>
<keyword evidence="12 24" id="KW-0418">Kinase</keyword>
<evidence type="ECO:0000256" key="12">
    <source>
        <dbReference type="ARBA" id="ARBA00022777"/>
    </source>
</evidence>